<feature type="transmembrane region" description="Helical" evidence="7">
    <location>
        <begin position="77"/>
        <end position="105"/>
    </location>
</feature>
<dbReference type="CDD" id="cd00637">
    <property type="entry name" value="7tm_classA_rhodopsin-like"/>
    <property type="match status" value="2"/>
</dbReference>
<feature type="transmembrane region" description="Helical" evidence="7">
    <location>
        <begin position="620"/>
        <end position="639"/>
    </location>
</feature>
<dbReference type="PROSITE" id="PS00237">
    <property type="entry name" value="G_PROTEIN_RECEP_F1_1"/>
    <property type="match status" value="1"/>
</dbReference>
<dbReference type="OrthoDB" id="9874984at2759"/>
<evidence type="ECO:0000256" key="6">
    <source>
        <dbReference type="RuleBase" id="RU000688"/>
    </source>
</evidence>
<feature type="domain" description="G-protein coupled receptors family 1 profile" evidence="8">
    <location>
        <begin position="517"/>
        <end position="702"/>
    </location>
</feature>
<evidence type="ECO:0000256" key="4">
    <source>
        <dbReference type="ARBA" id="ARBA00022989"/>
    </source>
</evidence>
<keyword evidence="3 6" id="KW-0812">Transmembrane</keyword>
<feature type="transmembrane region" description="Helical" evidence="7">
    <location>
        <begin position="309"/>
        <end position="336"/>
    </location>
</feature>
<organism evidence="9 10">
    <name type="scientific">Pocillopora damicornis</name>
    <name type="common">Cauliflower coral</name>
    <name type="synonym">Millepora damicornis</name>
    <dbReference type="NCBI Taxonomy" id="46731"/>
    <lineage>
        <taxon>Eukaryota</taxon>
        <taxon>Metazoa</taxon>
        <taxon>Cnidaria</taxon>
        <taxon>Anthozoa</taxon>
        <taxon>Hexacorallia</taxon>
        <taxon>Scleractinia</taxon>
        <taxon>Astrocoeniina</taxon>
        <taxon>Pocilloporidae</taxon>
        <taxon>Pocillopora</taxon>
    </lineage>
</organism>
<dbReference type="EMBL" id="RCHS01000537">
    <property type="protein sequence ID" value="RMX58266.1"/>
    <property type="molecule type" value="Genomic_DNA"/>
</dbReference>
<keyword evidence="6" id="KW-0807">Transducer</keyword>
<keyword evidence="6" id="KW-0675">Receptor</keyword>
<dbReference type="PANTHER" id="PTHR22750">
    <property type="entry name" value="G-PROTEIN COUPLED RECEPTOR"/>
    <property type="match status" value="1"/>
</dbReference>
<dbReference type="Pfam" id="PF00001">
    <property type="entry name" value="7tm_1"/>
    <property type="match status" value="2"/>
</dbReference>
<dbReference type="PRINTS" id="PR00237">
    <property type="entry name" value="GPCRRHODOPSN"/>
</dbReference>
<feature type="transmembrane region" description="Helical" evidence="7">
    <location>
        <begin position="160"/>
        <end position="180"/>
    </location>
</feature>
<gene>
    <name evidence="9" type="ORF">pdam_00000244</name>
</gene>
<evidence type="ECO:0000256" key="1">
    <source>
        <dbReference type="ARBA" id="ARBA00004651"/>
    </source>
</evidence>
<keyword evidence="2" id="KW-1003">Cell membrane</keyword>
<feature type="transmembrane region" description="Helical" evidence="7">
    <location>
        <begin position="41"/>
        <end position="65"/>
    </location>
</feature>
<feature type="transmembrane region" description="Helical" evidence="7">
    <location>
        <begin position="186"/>
        <end position="209"/>
    </location>
</feature>
<evidence type="ECO:0000256" key="5">
    <source>
        <dbReference type="ARBA" id="ARBA00023136"/>
    </source>
</evidence>
<feature type="domain" description="G-protein coupled receptors family 1 profile" evidence="8">
    <location>
        <begin position="57"/>
        <end position="291"/>
    </location>
</feature>
<keyword evidence="4 7" id="KW-1133">Transmembrane helix</keyword>
<feature type="transmembrane region" description="Helical" evidence="7">
    <location>
        <begin position="546"/>
        <end position="565"/>
    </location>
</feature>
<evidence type="ECO:0000256" key="2">
    <source>
        <dbReference type="ARBA" id="ARBA00022475"/>
    </source>
</evidence>
<protein>
    <recommendedName>
        <fullName evidence="8">G-protein coupled receptors family 1 profile domain-containing protein</fullName>
    </recommendedName>
</protein>
<dbReference type="PROSITE" id="PS50262">
    <property type="entry name" value="G_PROTEIN_RECEP_F1_2"/>
    <property type="match status" value="2"/>
</dbReference>
<dbReference type="Proteomes" id="UP000275408">
    <property type="component" value="Unassembled WGS sequence"/>
</dbReference>
<dbReference type="AlphaFoldDB" id="A0A3M6UX41"/>
<comment type="similarity">
    <text evidence="6">Belongs to the G-protein coupled receptor 1 family.</text>
</comment>
<feature type="transmembrane region" description="Helical" evidence="7">
    <location>
        <begin position="239"/>
        <end position="258"/>
    </location>
</feature>
<evidence type="ECO:0000256" key="3">
    <source>
        <dbReference type="ARBA" id="ARBA00022692"/>
    </source>
</evidence>
<dbReference type="GO" id="GO:0004930">
    <property type="term" value="F:G protein-coupled receptor activity"/>
    <property type="evidence" value="ECO:0007669"/>
    <property type="project" value="UniProtKB-KW"/>
</dbReference>
<evidence type="ECO:0000313" key="10">
    <source>
        <dbReference type="Proteomes" id="UP000275408"/>
    </source>
</evidence>
<accession>A0A3M6UX41</accession>
<sequence length="702" mass="79822">MLPANSYHNPSMENAKVGEILLRCSLFFDILKDLGETWIDYFFIVVNVILSGSAILGNLLILVALKKDSRLHLPSKLLIRSLASTDLCVGLIAQPSFVVYLILILKKKYSLCETSESVANLSCVVFTVISLCTLTWISVDRFLALQLGMRYRHFVTVARVRRIVVFSWLLVLAIGTFQFWKHNFFLVILTFIVIICLILTIFCYTMIFVTMRRRRARQIAEIGQQTGHMLRYKKTVYKLLWISLLMVSFYVPFSYATAVRLIKGPDATNAVWLVSMATVVFLNSSLNPLVYIWKIREFIDILGDLEPTWVGYVSTVLNAVFSGSAILGNLLILVALKKDSRLHPPSKLLFRSLASVWIIFFTIAFYVAICLMAIVGNVLILVALQSDSHLFPTSRMLFRSLASTDLCVVITNRMRICKITEGILHASSAVLCGISLSNLTAISLDRLLALQLGLRYRQVVTVPRVRGVIALSCLVYTSLGLLYYLNFIEILEDLEPTWVGYVFTILNAVFSGSAIIGNLLILVDLKKDSRLHPPSKLLFRSLASTDLYVGLIVQPSIVVYLILILKRDYSLYETSERVPNLSCVVFTVISLCTLTWISVDRLLALRLGIRYRHFVTVARVRRILVFSWLLVLATGTFQFCKHNVYLVILTSNVIICLVLTIFRYIFVTMRRRRAQQIAEMGRQTGHMLRYKKTVYKLLWISF</sequence>
<feature type="transmembrane region" description="Helical" evidence="7">
    <location>
        <begin position="645"/>
        <end position="666"/>
    </location>
</feature>
<reference evidence="9 10" key="1">
    <citation type="journal article" date="2018" name="Sci. Rep.">
        <title>Comparative analysis of the Pocillopora damicornis genome highlights role of immune system in coral evolution.</title>
        <authorList>
            <person name="Cunning R."/>
            <person name="Bay R.A."/>
            <person name="Gillette P."/>
            <person name="Baker A.C."/>
            <person name="Traylor-Knowles N."/>
        </authorList>
    </citation>
    <scope>NUCLEOTIDE SEQUENCE [LARGE SCALE GENOMIC DNA]</scope>
    <source>
        <strain evidence="9">RSMAS</strain>
        <tissue evidence="9">Whole animal</tissue>
    </source>
</reference>
<dbReference type="InterPro" id="IPR000276">
    <property type="entry name" value="GPCR_Rhodpsn"/>
</dbReference>
<dbReference type="InterPro" id="IPR017452">
    <property type="entry name" value="GPCR_Rhodpsn_7TM"/>
</dbReference>
<dbReference type="SUPFAM" id="SSF81321">
    <property type="entry name" value="Family A G protein-coupled receptor-like"/>
    <property type="match status" value="3"/>
</dbReference>
<feature type="transmembrane region" description="Helical" evidence="7">
    <location>
        <begin position="270"/>
        <end position="293"/>
    </location>
</feature>
<comment type="subcellular location">
    <subcellularLocation>
        <location evidence="1">Cell membrane</location>
        <topology evidence="1">Multi-pass membrane protein</topology>
    </subcellularLocation>
</comment>
<feature type="transmembrane region" description="Helical" evidence="7">
    <location>
        <begin position="577"/>
        <end position="599"/>
    </location>
</feature>
<keyword evidence="10" id="KW-1185">Reference proteome</keyword>
<keyword evidence="6" id="KW-0297">G-protein coupled receptor</keyword>
<feature type="transmembrane region" description="Helical" evidence="7">
    <location>
        <begin position="465"/>
        <end position="486"/>
    </location>
</feature>
<evidence type="ECO:0000259" key="8">
    <source>
        <dbReference type="PROSITE" id="PS50262"/>
    </source>
</evidence>
<feature type="transmembrane region" description="Helical" evidence="7">
    <location>
        <begin position="498"/>
        <end position="525"/>
    </location>
</feature>
<evidence type="ECO:0000313" key="9">
    <source>
        <dbReference type="EMBL" id="RMX58266.1"/>
    </source>
</evidence>
<evidence type="ECO:0000256" key="7">
    <source>
        <dbReference type="SAM" id="Phobius"/>
    </source>
</evidence>
<keyword evidence="5 7" id="KW-0472">Membrane</keyword>
<dbReference type="GO" id="GO:0005886">
    <property type="term" value="C:plasma membrane"/>
    <property type="evidence" value="ECO:0007669"/>
    <property type="project" value="UniProtKB-SubCell"/>
</dbReference>
<name>A0A3M6UX41_POCDA</name>
<feature type="transmembrane region" description="Helical" evidence="7">
    <location>
        <begin position="117"/>
        <end position="139"/>
    </location>
</feature>
<comment type="caution">
    <text evidence="9">The sequence shown here is derived from an EMBL/GenBank/DDBJ whole genome shotgun (WGS) entry which is preliminary data.</text>
</comment>
<dbReference type="Gene3D" id="1.20.1070.10">
    <property type="entry name" value="Rhodopsin 7-helix transmembrane proteins"/>
    <property type="match status" value="3"/>
</dbReference>
<feature type="transmembrane region" description="Helical" evidence="7">
    <location>
        <begin position="356"/>
        <end position="384"/>
    </location>
</feature>
<proteinExistence type="inferred from homology"/>